<sequence>MDQHKPAGTRRTGARKGRRRQIRDSKQQHRDSTSGSVRHSSLQDIKCDWWTGVMDQEEGLPAPDGGSAHTLQ</sequence>
<keyword evidence="3" id="KW-1185">Reference proteome</keyword>
<organism evidence="2 3">
    <name type="scientific">Portunus trituberculatus</name>
    <name type="common">Swimming crab</name>
    <name type="synonym">Neptunus trituberculatus</name>
    <dbReference type="NCBI Taxonomy" id="210409"/>
    <lineage>
        <taxon>Eukaryota</taxon>
        <taxon>Metazoa</taxon>
        <taxon>Ecdysozoa</taxon>
        <taxon>Arthropoda</taxon>
        <taxon>Crustacea</taxon>
        <taxon>Multicrustacea</taxon>
        <taxon>Malacostraca</taxon>
        <taxon>Eumalacostraca</taxon>
        <taxon>Eucarida</taxon>
        <taxon>Decapoda</taxon>
        <taxon>Pleocyemata</taxon>
        <taxon>Brachyura</taxon>
        <taxon>Eubrachyura</taxon>
        <taxon>Portunoidea</taxon>
        <taxon>Portunidae</taxon>
        <taxon>Portuninae</taxon>
        <taxon>Portunus</taxon>
    </lineage>
</organism>
<dbReference type="AlphaFoldDB" id="A0A5B7IAW9"/>
<evidence type="ECO:0000313" key="3">
    <source>
        <dbReference type="Proteomes" id="UP000324222"/>
    </source>
</evidence>
<evidence type="ECO:0000313" key="2">
    <source>
        <dbReference type="EMBL" id="MPC79059.1"/>
    </source>
</evidence>
<reference evidence="2 3" key="1">
    <citation type="submission" date="2019-05" db="EMBL/GenBank/DDBJ databases">
        <title>Another draft genome of Portunus trituberculatus and its Hox gene families provides insights of decapod evolution.</title>
        <authorList>
            <person name="Jeong J.-H."/>
            <person name="Song I."/>
            <person name="Kim S."/>
            <person name="Choi T."/>
            <person name="Kim D."/>
            <person name="Ryu S."/>
            <person name="Kim W."/>
        </authorList>
    </citation>
    <scope>NUCLEOTIDE SEQUENCE [LARGE SCALE GENOMIC DNA]</scope>
    <source>
        <tissue evidence="2">Muscle</tissue>
    </source>
</reference>
<dbReference type="EMBL" id="VSRR010050115">
    <property type="protein sequence ID" value="MPC79059.1"/>
    <property type="molecule type" value="Genomic_DNA"/>
</dbReference>
<feature type="region of interest" description="Disordered" evidence="1">
    <location>
        <begin position="1"/>
        <end position="44"/>
    </location>
</feature>
<evidence type="ECO:0000256" key="1">
    <source>
        <dbReference type="SAM" id="MobiDB-lite"/>
    </source>
</evidence>
<proteinExistence type="predicted"/>
<feature type="compositionally biased region" description="Polar residues" evidence="1">
    <location>
        <begin position="33"/>
        <end position="43"/>
    </location>
</feature>
<gene>
    <name evidence="2" type="ORF">E2C01_073571</name>
</gene>
<feature type="compositionally biased region" description="Basic residues" evidence="1">
    <location>
        <begin position="12"/>
        <end position="21"/>
    </location>
</feature>
<name>A0A5B7IAW9_PORTR</name>
<accession>A0A5B7IAW9</accession>
<comment type="caution">
    <text evidence="2">The sequence shown here is derived from an EMBL/GenBank/DDBJ whole genome shotgun (WGS) entry which is preliminary data.</text>
</comment>
<feature type="compositionally biased region" description="Basic and acidic residues" evidence="1">
    <location>
        <begin position="22"/>
        <end position="32"/>
    </location>
</feature>
<dbReference type="Proteomes" id="UP000324222">
    <property type="component" value="Unassembled WGS sequence"/>
</dbReference>
<protein>
    <submittedName>
        <fullName evidence="2">Uncharacterized protein</fullName>
    </submittedName>
</protein>